<accession>A0A518GFP8</accession>
<protein>
    <submittedName>
        <fullName evidence="2">DinB superfamily protein</fullName>
    </submittedName>
</protein>
<dbReference type="EMBL" id="CP036298">
    <property type="protein sequence ID" value="QDV27421.1"/>
    <property type="molecule type" value="Genomic_DNA"/>
</dbReference>
<gene>
    <name evidence="2" type="ORF">Q31a_58100</name>
</gene>
<dbReference type="RefSeq" id="WP_145084790.1">
    <property type="nucleotide sequence ID" value="NZ_CP036298.1"/>
</dbReference>
<dbReference type="Proteomes" id="UP000318017">
    <property type="component" value="Chromosome"/>
</dbReference>
<organism evidence="2 3">
    <name type="scientific">Aureliella helgolandensis</name>
    <dbReference type="NCBI Taxonomy" id="2527968"/>
    <lineage>
        <taxon>Bacteria</taxon>
        <taxon>Pseudomonadati</taxon>
        <taxon>Planctomycetota</taxon>
        <taxon>Planctomycetia</taxon>
        <taxon>Pirellulales</taxon>
        <taxon>Pirellulaceae</taxon>
        <taxon>Aureliella</taxon>
    </lineage>
</organism>
<dbReference type="Gene3D" id="1.20.120.450">
    <property type="entry name" value="dinb family like domain"/>
    <property type="match status" value="1"/>
</dbReference>
<dbReference type="AlphaFoldDB" id="A0A518GFP8"/>
<reference evidence="2 3" key="1">
    <citation type="submission" date="2019-02" db="EMBL/GenBank/DDBJ databases">
        <title>Deep-cultivation of Planctomycetes and their phenomic and genomic characterization uncovers novel biology.</title>
        <authorList>
            <person name="Wiegand S."/>
            <person name="Jogler M."/>
            <person name="Boedeker C."/>
            <person name="Pinto D."/>
            <person name="Vollmers J."/>
            <person name="Rivas-Marin E."/>
            <person name="Kohn T."/>
            <person name="Peeters S.H."/>
            <person name="Heuer A."/>
            <person name="Rast P."/>
            <person name="Oberbeckmann S."/>
            <person name="Bunk B."/>
            <person name="Jeske O."/>
            <person name="Meyerdierks A."/>
            <person name="Storesund J.E."/>
            <person name="Kallscheuer N."/>
            <person name="Luecker S."/>
            <person name="Lage O.M."/>
            <person name="Pohl T."/>
            <person name="Merkel B.J."/>
            <person name="Hornburger P."/>
            <person name="Mueller R.-W."/>
            <person name="Bruemmer F."/>
            <person name="Labrenz M."/>
            <person name="Spormann A.M."/>
            <person name="Op den Camp H."/>
            <person name="Overmann J."/>
            <person name="Amann R."/>
            <person name="Jetten M.S.M."/>
            <person name="Mascher T."/>
            <person name="Medema M.H."/>
            <person name="Devos D.P."/>
            <person name="Kaster A.-K."/>
            <person name="Ovreas L."/>
            <person name="Rohde M."/>
            <person name="Galperin M.Y."/>
            <person name="Jogler C."/>
        </authorList>
    </citation>
    <scope>NUCLEOTIDE SEQUENCE [LARGE SCALE GENOMIC DNA]</scope>
    <source>
        <strain evidence="2 3">Q31a</strain>
    </source>
</reference>
<dbReference type="Pfam" id="PF12867">
    <property type="entry name" value="DinB_2"/>
    <property type="match status" value="1"/>
</dbReference>
<evidence type="ECO:0000313" key="3">
    <source>
        <dbReference type="Proteomes" id="UP000318017"/>
    </source>
</evidence>
<dbReference type="OrthoDB" id="268680at2"/>
<keyword evidence="3" id="KW-1185">Reference proteome</keyword>
<proteinExistence type="predicted"/>
<name>A0A518GFP8_9BACT</name>
<sequence length="173" mass="18426">MGQCGSLIADIAAIGIRNANRLVEGIPADRFARFAAPGNVTITANHPAFIFGHLCLYPANVFKLIGQEGIAQPPAHYDALFSKNATCVDDPDGSIYPTGTELKAFFDSSYATAVEAIRQVSDEQLAAPNPVDSPLQAILPTLGALIGLYLTNHVTLHLGQLSTWRRMEGLPPA</sequence>
<dbReference type="SUPFAM" id="SSF109854">
    <property type="entry name" value="DinB/YfiT-like putative metalloenzymes"/>
    <property type="match status" value="1"/>
</dbReference>
<evidence type="ECO:0000259" key="1">
    <source>
        <dbReference type="Pfam" id="PF12867"/>
    </source>
</evidence>
<dbReference type="KEGG" id="ahel:Q31a_58100"/>
<dbReference type="InterPro" id="IPR024775">
    <property type="entry name" value="DinB-like"/>
</dbReference>
<dbReference type="InterPro" id="IPR034660">
    <property type="entry name" value="DinB/YfiT-like"/>
</dbReference>
<evidence type="ECO:0000313" key="2">
    <source>
        <dbReference type="EMBL" id="QDV27421.1"/>
    </source>
</evidence>
<feature type="domain" description="DinB-like" evidence="1">
    <location>
        <begin position="18"/>
        <end position="161"/>
    </location>
</feature>